<evidence type="ECO:0000313" key="2">
    <source>
        <dbReference type="EMBL" id="CBL87179.1"/>
    </source>
</evidence>
<sequence>MKKILTIMTLMVAFATIISGQNVKAIEKTMSLGKQKGFYIEVEGGEKENLKDIWTDYMKNFGKTKHNKKAKEYYTKDVRIPVISSSNSVDVYAIFEEGRNQATIYVWAVSGGEFVDNSKGLKIFTQDYYLIARKEIINKEVKEQEKILKKFDNRMDKLIKKNAGYHKDIEKAENKIRKAEENIEKNLNDQDEIQVELIKQKEVLDMIVEKFNNIGKN</sequence>
<proteinExistence type="predicted"/>
<gene>
    <name evidence="2" type="ORF">S3_858_0030</name>
</gene>
<keyword evidence="1" id="KW-0175">Coiled coil</keyword>
<organism evidence="2">
    <name type="scientific">uncultured Sphingobacteriia bacterium</name>
    <dbReference type="NCBI Taxonomy" id="246143"/>
    <lineage>
        <taxon>Bacteria</taxon>
        <taxon>Pseudomonadati</taxon>
        <taxon>Bacteroidota</taxon>
        <taxon>Sphingobacteriia</taxon>
        <taxon>environmental samples</taxon>
    </lineage>
</organism>
<protein>
    <submittedName>
        <fullName evidence="2">Secreted protein</fullName>
    </submittedName>
</protein>
<reference evidence="2" key="1">
    <citation type="submission" date="2010-05" db="EMBL/GenBank/DDBJ databases">
        <authorList>
            <person name="Genoscope - CEA"/>
        </authorList>
    </citation>
    <scope>NUCLEOTIDE SEQUENCE</scope>
</reference>
<evidence type="ECO:0000256" key="1">
    <source>
        <dbReference type="SAM" id="Coils"/>
    </source>
</evidence>
<dbReference type="EMBL" id="FQ032810">
    <property type="protein sequence ID" value="CBL87179.1"/>
    <property type="molecule type" value="Genomic_DNA"/>
</dbReference>
<feature type="coiled-coil region" evidence="1">
    <location>
        <begin position="134"/>
        <end position="196"/>
    </location>
</feature>
<name>F4MM04_9BACT</name>
<accession>F4MM04</accession>
<reference evidence="2" key="2">
    <citation type="journal article" date="2012" name="Environ. Microbiol.">
        <title>Genomic content of uncultured Bacteroidetes from contrasting oceanic provinces in the North Atlantic Ocean.</title>
        <authorList>
            <person name="Gomez-Pereira P.R."/>
            <person name="Schuler M."/>
            <person name="Fuchs B.M."/>
            <person name="Bennke C."/>
            <person name="Teeling H."/>
            <person name="Waldmann J."/>
            <person name="Richter M."/>
            <person name="Barbe V."/>
            <person name="Bataille E."/>
            <person name="Glockner F.O."/>
            <person name="Amann R."/>
        </authorList>
    </citation>
    <scope>NUCLEOTIDE SEQUENCE</scope>
</reference>
<dbReference type="AlphaFoldDB" id="F4MM04"/>